<feature type="compositionally biased region" description="Basic residues" evidence="1">
    <location>
        <begin position="1"/>
        <end position="17"/>
    </location>
</feature>
<proteinExistence type="predicted"/>
<gene>
    <name evidence="2" type="ORF">SAMN05216366_102106</name>
</gene>
<name>A0A1H0MZC4_SELRU</name>
<dbReference type="OrthoDB" id="9994697at2"/>
<evidence type="ECO:0000313" key="3">
    <source>
        <dbReference type="Proteomes" id="UP000182412"/>
    </source>
</evidence>
<dbReference type="Proteomes" id="UP000182412">
    <property type="component" value="Unassembled WGS sequence"/>
</dbReference>
<feature type="region of interest" description="Disordered" evidence="1">
    <location>
        <begin position="1"/>
        <end position="23"/>
    </location>
</feature>
<protein>
    <submittedName>
        <fullName evidence="2">Uncharacterized protein</fullName>
    </submittedName>
</protein>
<sequence>MSFARARARKEKKAARKGQKEGVKDAVKVRQSVKTAYVNQYRADLIRRKVTLHNLSACFLLTMHDGYGFGRGRLLRLRDKMQSIFDSLIAKTVSVEEIAAYLREDLKMDVGVDAFDSKASHNRQIEIRCIKEMSSAFLMALLDEFDFKRKRLTDAYTMVCELSDSVGRHETTYEAICEKVEKVMSQKAGNSHKACFRAVTYTNP</sequence>
<accession>A0A1H0MZC4</accession>
<dbReference type="AlphaFoldDB" id="A0A1H0MZC4"/>
<dbReference type="EMBL" id="FNJQ01000002">
    <property type="protein sequence ID" value="SDO85743.1"/>
    <property type="molecule type" value="Genomic_DNA"/>
</dbReference>
<organism evidence="2 3">
    <name type="scientific">Selenomonas ruminantium</name>
    <dbReference type="NCBI Taxonomy" id="971"/>
    <lineage>
        <taxon>Bacteria</taxon>
        <taxon>Bacillati</taxon>
        <taxon>Bacillota</taxon>
        <taxon>Negativicutes</taxon>
        <taxon>Selenomonadales</taxon>
        <taxon>Selenomonadaceae</taxon>
        <taxon>Selenomonas</taxon>
    </lineage>
</organism>
<reference evidence="2 3" key="1">
    <citation type="submission" date="2016-10" db="EMBL/GenBank/DDBJ databases">
        <authorList>
            <person name="de Groot N.N."/>
        </authorList>
    </citation>
    <scope>NUCLEOTIDE SEQUENCE [LARGE SCALE GENOMIC DNA]</scope>
    <source>
        <strain evidence="2 3">S137</strain>
    </source>
</reference>
<evidence type="ECO:0000313" key="2">
    <source>
        <dbReference type="EMBL" id="SDO85743.1"/>
    </source>
</evidence>
<dbReference type="RefSeq" id="WP_074571083.1">
    <property type="nucleotide sequence ID" value="NZ_FNJQ01000002.1"/>
</dbReference>
<evidence type="ECO:0000256" key="1">
    <source>
        <dbReference type="SAM" id="MobiDB-lite"/>
    </source>
</evidence>